<protein>
    <submittedName>
        <fullName evidence="7">Methyl-accepting chemotaxis protein</fullName>
    </submittedName>
</protein>
<dbReference type="PANTHER" id="PTHR43531:SF14">
    <property type="entry name" value="METHYL-ACCEPTING CHEMOTAXIS PROTEIN I-RELATED"/>
    <property type="match status" value="1"/>
</dbReference>
<feature type="domain" description="Methyl-accepting transducer" evidence="5">
    <location>
        <begin position="270"/>
        <end position="499"/>
    </location>
</feature>
<dbReference type="SUPFAM" id="SSF58104">
    <property type="entry name" value="Methyl-accepting chemotaxis protein (MCP) signaling domain"/>
    <property type="match status" value="1"/>
</dbReference>
<dbReference type="Pfam" id="PF00015">
    <property type="entry name" value="MCPsignal"/>
    <property type="match status" value="1"/>
</dbReference>
<evidence type="ECO:0000256" key="3">
    <source>
        <dbReference type="ARBA" id="ARBA00029447"/>
    </source>
</evidence>
<dbReference type="STRING" id="758825.SAMN02982985_00691"/>
<keyword evidence="4" id="KW-0807">Transducer</keyword>
<dbReference type="PROSITE" id="PS00538">
    <property type="entry name" value="CHEMOTAXIS_TRANSDUC_1"/>
    <property type="match status" value="1"/>
</dbReference>
<dbReference type="GO" id="GO:0004888">
    <property type="term" value="F:transmembrane signaling receptor activity"/>
    <property type="evidence" value="ECO:0007669"/>
    <property type="project" value="InterPro"/>
</dbReference>
<keyword evidence="2" id="KW-0488">Methylation</keyword>
<dbReference type="Proteomes" id="UP000199470">
    <property type="component" value="Unassembled WGS sequence"/>
</dbReference>
<feature type="domain" description="HAMP" evidence="6">
    <location>
        <begin position="213"/>
        <end position="265"/>
    </location>
</feature>
<dbReference type="AlphaFoldDB" id="A0A1I4IR81"/>
<dbReference type="CDD" id="cd06225">
    <property type="entry name" value="HAMP"/>
    <property type="match status" value="1"/>
</dbReference>
<evidence type="ECO:0000259" key="6">
    <source>
        <dbReference type="PROSITE" id="PS50885"/>
    </source>
</evidence>
<dbReference type="InterPro" id="IPR004090">
    <property type="entry name" value="Chemotax_Me-accpt_rcpt"/>
</dbReference>
<dbReference type="RefSeq" id="WP_093383716.1">
    <property type="nucleotide sequence ID" value="NZ_FOTW01000005.1"/>
</dbReference>
<dbReference type="InterPro" id="IPR004091">
    <property type="entry name" value="Chemotax_Me-accpt_rcpt_Me-site"/>
</dbReference>
<dbReference type="FunFam" id="1.10.287.950:FF:000001">
    <property type="entry name" value="Methyl-accepting chemotaxis sensory transducer"/>
    <property type="match status" value="1"/>
</dbReference>
<comment type="similarity">
    <text evidence="3">Belongs to the methyl-accepting chemotaxis (MCP) protein family.</text>
</comment>
<dbReference type="GO" id="GO:0006935">
    <property type="term" value="P:chemotaxis"/>
    <property type="evidence" value="ECO:0007669"/>
    <property type="project" value="InterPro"/>
</dbReference>
<dbReference type="SMART" id="SM00283">
    <property type="entry name" value="MA"/>
    <property type="match status" value="1"/>
</dbReference>
<dbReference type="PANTHER" id="PTHR43531">
    <property type="entry name" value="PROTEIN ICFG"/>
    <property type="match status" value="1"/>
</dbReference>
<evidence type="ECO:0000313" key="7">
    <source>
        <dbReference type="EMBL" id="SFL56256.1"/>
    </source>
</evidence>
<evidence type="ECO:0000313" key="8">
    <source>
        <dbReference type="Proteomes" id="UP000199470"/>
    </source>
</evidence>
<dbReference type="SMART" id="SM00304">
    <property type="entry name" value="HAMP"/>
    <property type="match status" value="1"/>
</dbReference>
<dbReference type="PROSITE" id="PS50885">
    <property type="entry name" value="HAMP"/>
    <property type="match status" value="1"/>
</dbReference>
<dbReference type="InterPro" id="IPR003660">
    <property type="entry name" value="HAMP_dom"/>
</dbReference>
<sequence>MSFLHNLKTAHKLLAAFAFVLGLMVLQGVGSLEHMSDIDDASAVISQRWLPEIMAVLSLKNDLQEIRKWQTQHILASDREGMAKYRDKVAAAMLVLRDDCRRLIERQGEEQTRGYARQLDALRADFAGEQVSLLNLSGNDQKALALVLYNTTMREHFLAMVAQIDLLVAHDLAGGRRAAQAADRLYDQARLVTTALLVASTVLGATLALWLARSIVGPMREAVAMARRIAGGDLGARIGPQPANETGQVLQAMQEMNDSLLELIGQVGRGTAVIGGAADEIASGNQDLSNRTEQQAAALEQTAASMEQLTATVRQNAEHAGQASALADSASTVAQRGGADVQQVVGTMASINTASKKIVEIIGVIDGIAFQTNILALNAAVEAARAGEQGRGFAVVAAEVRGLAQRSAAAAQEIKVLIDDSVGQVVLGTELADKARATMEQVVGGVQRVSAIVGEIALASAEQTEGLAQVHQAIASMDQATQHNAALVRQAAAAAAMREQTEHLGELMAVFTVADAAAAARRAAPARPAAPGPGAAGRAAQGRLLQAAEWNSDSESLSRIA</sequence>
<evidence type="ECO:0000256" key="1">
    <source>
        <dbReference type="ARBA" id="ARBA00004370"/>
    </source>
</evidence>
<dbReference type="EMBL" id="FOTW01000005">
    <property type="protein sequence ID" value="SFL56256.1"/>
    <property type="molecule type" value="Genomic_DNA"/>
</dbReference>
<gene>
    <name evidence="7" type="ORF">SAMN02982985_00691</name>
</gene>
<keyword evidence="8" id="KW-1185">Reference proteome</keyword>
<dbReference type="GO" id="GO:0005886">
    <property type="term" value="C:plasma membrane"/>
    <property type="evidence" value="ECO:0007669"/>
    <property type="project" value="TreeGrafter"/>
</dbReference>
<evidence type="ECO:0000256" key="4">
    <source>
        <dbReference type="PROSITE-ProRule" id="PRU00284"/>
    </source>
</evidence>
<dbReference type="Pfam" id="PF12729">
    <property type="entry name" value="4HB_MCP_1"/>
    <property type="match status" value="1"/>
</dbReference>
<evidence type="ECO:0000256" key="2">
    <source>
        <dbReference type="ARBA" id="ARBA00022481"/>
    </source>
</evidence>
<dbReference type="InterPro" id="IPR051310">
    <property type="entry name" value="MCP_chemotaxis"/>
</dbReference>
<name>A0A1I4IR81_9BURK</name>
<dbReference type="PRINTS" id="PR00260">
    <property type="entry name" value="CHEMTRNSDUCR"/>
</dbReference>
<evidence type="ECO:0000259" key="5">
    <source>
        <dbReference type="PROSITE" id="PS50111"/>
    </source>
</evidence>
<organism evidence="7 8">
    <name type="scientific">Rugamonas rubra</name>
    <dbReference type="NCBI Taxonomy" id="758825"/>
    <lineage>
        <taxon>Bacteria</taxon>
        <taxon>Pseudomonadati</taxon>
        <taxon>Pseudomonadota</taxon>
        <taxon>Betaproteobacteria</taxon>
        <taxon>Burkholderiales</taxon>
        <taxon>Oxalobacteraceae</taxon>
        <taxon>Telluria group</taxon>
        <taxon>Rugamonas</taxon>
    </lineage>
</organism>
<accession>A0A1I4IR81</accession>
<proteinExistence type="inferred from homology"/>
<dbReference type="GO" id="GO:0007165">
    <property type="term" value="P:signal transduction"/>
    <property type="evidence" value="ECO:0007669"/>
    <property type="project" value="UniProtKB-KW"/>
</dbReference>
<dbReference type="Gene3D" id="1.10.287.950">
    <property type="entry name" value="Methyl-accepting chemotaxis protein"/>
    <property type="match status" value="1"/>
</dbReference>
<comment type="subcellular location">
    <subcellularLocation>
        <location evidence="1">Membrane</location>
    </subcellularLocation>
</comment>
<dbReference type="OrthoDB" id="9763018at2"/>
<dbReference type="CDD" id="cd11386">
    <property type="entry name" value="MCP_signal"/>
    <property type="match status" value="1"/>
</dbReference>
<dbReference type="InterPro" id="IPR004089">
    <property type="entry name" value="MCPsignal_dom"/>
</dbReference>
<dbReference type="PROSITE" id="PS50111">
    <property type="entry name" value="CHEMOTAXIS_TRANSDUC_2"/>
    <property type="match status" value="1"/>
</dbReference>
<dbReference type="InterPro" id="IPR024478">
    <property type="entry name" value="HlyB_4HB_MCP"/>
</dbReference>
<reference evidence="7 8" key="1">
    <citation type="submission" date="2016-10" db="EMBL/GenBank/DDBJ databases">
        <authorList>
            <person name="de Groot N.N."/>
        </authorList>
    </citation>
    <scope>NUCLEOTIDE SEQUENCE [LARGE SCALE GENOMIC DNA]</scope>
    <source>
        <strain evidence="7 8">ATCC 43154</strain>
    </source>
</reference>
<dbReference type="Pfam" id="PF00672">
    <property type="entry name" value="HAMP"/>
    <property type="match status" value="1"/>
</dbReference>